<evidence type="ECO:0000313" key="4">
    <source>
        <dbReference type="Proteomes" id="UP000703269"/>
    </source>
</evidence>
<dbReference type="OrthoDB" id="3214103at2759"/>
<dbReference type="Proteomes" id="UP000703269">
    <property type="component" value="Unassembled WGS sequence"/>
</dbReference>
<dbReference type="AlphaFoldDB" id="A0A9P3G451"/>
<keyword evidence="2" id="KW-0812">Transmembrane</keyword>
<evidence type="ECO:0000313" key="3">
    <source>
        <dbReference type="EMBL" id="GJE87270.1"/>
    </source>
</evidence>
<organism evidence="3 4">
    <name type="scientific">Phanerochaete sordida</name>
    <dbReference type="NCBI Taxonomy" id="48140"/>
    <lineage>
        <taxon>Eukaryota</taxon>
        <taxon>Fungi</taxon>
        <taxon>Dikarya</taxon>
        <taxon>Basidiomycota</taxon>
        <taxon>Agaricomycotina</taxon>
        <taxon>Agaricomycetes</taxon>
        <taxon>Polyporales</taxon>
        <taxon>Phanerochaetaceae</taxon>
        <taxon>Phanerochaete</taxon>
    </lineage>
</organism>
<feature type="transmembrane region" description="Helical" evidence="2">
    <location>
        <begin position="35"/>
        <end position="61"/>
    </location>
</feature>
<dbReference type="EMBL" id="BPQB01000006">
    <property type="protein sequence ID" value="GJE87270.1"/>
    <property type="molecule type" value="Genomic_DNA"/>
</dbReference>
<evidence type="ECO:0000256" key="2">
    <source>
        <dbReference type="SAM" id="Phobius"/>
    </source>
</evidence>
<name>A0A9P3G451_9APHY</name>
<proteinExistence type="predicted"/>
<keyword evidence="2" id="KW-0472">Membrane</keyword>
<feature type="transmembrane region" description="Helical" evidence="2">
    <location>
        <begin position="220"/>
        <end position="246"/>
    </location>
</feature>
<feature type="transmembrane region" description="Helical" evidence="2">
    <location>
        <begin position="175"/>
        <end position="195"/>
    </location>
</feature>
<keyword evidence="2" id="KW-1133">Transmembrane helix</keyword>
<feature type="transmembrane region" description="Helical" evidence="2">
    <location>
        <begin position="266"/>
        <end position="293"/>
    </location>
</feature>
<feature type="transmembrane region" description="Helical" evidence="2">
    <location>
        <begin position="73"/>
        <end position="97"/>
    </location>
</feature>
<gene>
    <name evidence="3" type="ORF">PsYK624_033530</name>
</gene>
<accession>A0A9P3G451</accession>
<feature type="region of interest" description="Disordered" evidence="1">
    <location>
        <begin position="320"/>
        <end position="353"/>
    </location>
</feature>
<feature type="transmembrane region" description="Helical" evidence="2">
    <location>
        <begin position="145"/>
        <end position="163"/>
    </location>
</feature>
<keyword evidence="4" id="KW-1185">Reference proteome</keyword>
<feature type="transmembrane region" description="Helical" evidence="2">
    <location>
        <begin position="117"/>
        <end position="138"/>
    </location>
</feature>
<reference evidence="3 4" key="1">
    <citation type="submission" date="2021-08" db="EMBL/GenBank/DDBJ databases">
        <title>Draft Genome Sequence of Phanerochaete sordida strain YK-624.</title>
        <authorList>
            <person name="Mori T."/>
            <person name="Dohra H."/>
            <person name="Suzuki T."/>
            <person name="Kawagishi H."/>
            <person name="Hirai H."/>
        </authorList>
    </citation>
    <scope>NUCLEOTIDE SEQUENCE [LARGE SCALE GENOMIC DNA]</scope>
    <source>
        <strain evidence="3 4">YK-624</strain>
    </source>
</reference>
<sequence>MILAIDSKPQVLSRAEAIGLKTRGLLTENITPAAVLPYFVLESVLFGVHTILIGIVIFDTLLKYRISSGNRQFIRILCVVMYAVSSAHFGLAAAYIFGGETGESSSPARHVAVPAALPRLLVVNMTLGDMIVIWRAWLLWPRQRVVQAVSTLLLLGTVASQAYGAVTDVTFQGGVLSGIIMSWITNVWSTGIISWRTWKHRRVMKHDLGYTSARTQAEKALLIFVEAGVVYALFWTFIAAAKIYLYQRTDVLESASAAQHWPLYSFNWFINYMVICGFIEFVSIYPVTVVLLVDRTNSYYNRTLRLESVRIPRLESRSTLATPETDAFDVNPQDEQSSQSEPGGGGEDPLRQPARAALPLGSRVCYVMDPRREVGIPEHECLSNASCIEDGARCARMSPAVRSTRRCNL</sequence>
<protein>
    <submittedName>
        <fullName evidence="3">Uncharacterized protein</fullName>
    </submittedName>
</protein>
<comment type="caution">
    <text evidence="3">The sequence shown here is derived from an EMBL/GenBank/DDBJ whole genome shotgun (WGS) entry which is preliminary data.</text>
</comment>
<evidence type="ECO:0000256" key="1">
    <source>
        <dbReference type="SAM" id="MobiDB-lite"/>
    </source>
</evidence>